<evidence type="ECO:0000256" key="8">
    <source>
        <dbReference type="ARBA" id="ARBA00023012"/>
    </source>
</evidence>
<dbReference type="InterPro" id="IPR003594">
    <property type="entry name" value="HATPase_dom"/>
</dbReference>
<reference evidence="11" key="1">
    <citation type="submission" date="2024-05" db="EMBL/GenBank/DDBJ databases">
        <authorList>
            <person name="Luo Y.-C."/>
            <person name="Nicholds J."/>
            <person name="Mortimer T."/>
            <person name="Maboni G."/>
        </authorList>
    </citation>
    <scope>NUCLEOTIDE SEQUENCE</scope>
    <source>
        <strain evidence="11">151108</strain>
    </source>
</reference>
<dbReference type="EC" id="2.7.13.3" evidence="2"/>
<evidence type="ECO:0000256" key="4">
    <source>
        <dbReference type="ARBA" id="ARBA00022679"/>
    </source>
</evidence>
<dbReference type="SMART" id="SM00388">
    <property type="entry name" value="HisKA"/>
    <property type="match status" value="1"/>
</dbReference>
<organism evidence="11">
    <name type="scientific">Castellaniella ginsengisoli</name>
    <dbReference type="NCBI Taxonomy" id="546114"/>
    <lineage>
        <taxon>Bacteria</taxon>
        <taxon>Pseudomonadati</taxon>
        <taxon>Pseudomonadota</taxon>
        <taxon>Betaproteobacteria</taxon>
        <taxon>Burkholderiales</taxon>
        <taxon>Alcaligenaceae</taxon>
        <taxon>Castellaniella</taxon>
    </lineage>
</organism>
<dbReference type="CDD" id="cd00075">
    <property type="entry name" value="HATPase"/>
    <property type="match status" value="1"/>
</dbReference>
<dbReference type="InterPro" id="IPR005467">
    <property type="entry name" value="His_kinase_dom"/>
</dbReference>
<dbReference type="GO" id="GO:0005886">
    <property type="term" value="C:plasma membrane"/>
    <property type="evidence" value="ECO:0007669"/>
    <property type="project" value="TreeGrafter"/>
</dbReference>
<evidence type="ECO:0000256" key="7">
    <source>
        <dbReference type="ARBA" id="ARBA00022989"/>
    </source>
</evidence>
<evidence type="ECO:0000256" key="1">
    <source>
        <dbReference type="ARBA" id="ARBA00000085"/>
    </source>
</evidence>
<dbReference type="InterPro" id="IPR003661">
    <property type="entry name" value="HisK_dim/P_dom"/>
</dbReference>
<dbReference type="Pfam" id="PF02518">
    <property type="entry name" value="HATPase_c"/>
    <property type="match status" value="1"/>
</dbReference>
<evidence type="ECO:0000256" key="9">
    <source>
        <dbReference type="SAM" id="Phobius"/>
    </source>
</evidence>
<dbReference type="Pfam" id="PF00512">
    <property type="entry name" value="HisKA"/>
    <property type="match status" value="1"/>
</dbReference>
<evidence type="ECO:0000256" key="2">
    <source>
        <dbReference type="ARBA" id="ARBA00012438"/>
    </source>
</evidence>
<keyword evidence="5 9" id="KW-0812">Transmembrane</keyword>
<dbReference type="InterPro" id="IPR050428">
    <property type="entry name" value="TCS_sensor_his_kinase"/>
</dbReference>
<dbReference type="PROSITE" id="PS51257">
    <property type="entry name" value="PROKAR_LIPOPROTEIN"/>
    <property type="match status" value="1"/>
</dbReference>
<evidence type="ECO:0000259" key="10">
    <source>
        <dbReference type="PROSITE" id="PS50109"/>
    </source>
</evidence>
<keyword evidence="3" id="KW-0597">Phosphoprotein</keyword>
<sequence length="498" mass="54232">MLMREWSLSQRLSAVFVVLLLACCAASVALQMRGGERHEQEVVQRLSLALAPQIAGYPELVAAGGFNPPAVRGLFDKLMAVNPSVEVYLLDATGRIMAYSAPEGAVKRTRVDLAPIESLLGGGTLPIFGDDPRNPGGRKVFSAAPLESASPGAGFVYVVLQGASHDSLAAHVNAGGAANAMLWSMGLVALLGLLAGLTAFHLITRPLRTLTEAVRGLEAHGMSWLPQARPLLRQAAHSGSDLRLLSRSFEDLAQRIDEQWRALRDQDHLRRELFANLSHDLRTPLTSLHGYLETLRMKSGALGPREQQRYLDIALEQSRKVGRLAQEMFELARLEYGMVKPQMEPFFLTDLLQDVFQKFELATEARGQRLVADIVPGLPQVRADLAMMERVLVNLVDNAVRATPEGGDITVRLRPHGRDGIEVIVCDTGPGIAPALAQHLFERPAFTGYAAAQESRSGGFGLMIVSRILQLHKSAIRLLPQSGAGAVFQFVLRCEADR</sequence>
<dbReference type="SMART" id="SM00387">
    <property type="entry name" value="HATPase_c"/>
    <property type="match status" value="1"/>
</dbReference>
<dbReference type="PROSITE" id="PS50109">
    <property type="entry name" value="HIS_KIN"/>
    <property type="match status" value="1"/>
</dbReference>
<gene>
    <name evidence="11" type="ORF">ABRZ09_06965</name>
</gene>
<keyword evidence="7 9" id="KW-1133">Transmembrane helix</keyword>
<name>A0AB39D4Q0_9BURK</name>
<dbReference type="EMBL" id="CP158255">
    <property type="protein sequence ID" value="XDJ49005.1"/>
    <property type="molecule type" value="Genomic_DNA"/>
</dbReference>
<dbReference type="SUPFAM" id="SSF55874">
    <property type="entry name" value="ATPase domain of HSP90 chaperone/DNA topoisomerase II/histidine kinase"/>
    <property type="match status" value="1"/>
</dbReference>
<dbReference type="InterPro" id="IPR036890">
    <property type="entry name" value="HATPase_C_sf"/>
</dbReference>
<keyword evidence="9" id="KW-0472">Membrane</keyword>
<keyword evidence="8" id="KW-0902">Two-component regulatory system</keyword>
<keyword evidence="4" id="KW-0808">Transferase</keyword>
<dbReference type="InterPro" id="IPR036097">
    <property type="entry name" value="HisK_dim/P_sf"/>
</dbReference>
<proteinExistence type="predicted"/>
<evidence type="ECO:0000256" key="6">
    <source>
        <dbReference type="ARBA" id="ARBA00022777"/>
    </source>
</evidence>
<dbReference type="PANTHER" id="PTHR45436:SF5">
    <property type="entry name" value="SENSOR HISTIDINE KINASE TRCS"/>
    <property type="match status" value="1"/>
</dbReference>
<evidence type="ECO:0000256" key="3">
    <source>
        <dbReference type="ARBA" id="ARBA00022553"/>
    </source>
</evidence>
<dbReference type="Gene3D" id="3.30.565.10">
    <property type="entry name" value="Histidine kinase-like ATPase, C-terminal domain"/>
    <property type="match status" value="1"/>
</dbReference>
<feature type="transmembrane region" description="Helical" evidence="9">
    <location>
        <begin position="181"/>
        <end position="203"/>
    </location>
</feature>
<evidence type="ECO:0000256" key="5">
    <source>
        <dbReference type="ARBA" id="ARBA00022692"/>
    </source>
</evidence>
<accession>A0AB39D4Q0</accession>
<dbReference type="CDD" id="cd00082">
    <property type="entry name" value="HisKA"/>
    <property type="match status" value="1"/>
</dbReference>
<protein>
    <recommendedName>
        <fullName evidence="2">histidine kinase</fullName>
        <ecNumber evidence="2">2.7.13.3</ecNumber>
    </recommendedName>
</protein>
<dbReference type="AlphaFoldDB" id="A0AB39D4Q0"/>
<dbReference type="Gene3D" id="1.10.287.130">
    <property type="match status" value="1"/>
</dbReference>
<keyword evidence="6 11" id="KW-0418">Kinase</keyword>
<comment type="catalytic activity">
    <reaction evidence="1">
        <text>ATP + protein L-histidine = ADP + protein N-phospho-L-histidine.</text>
        <dbReference type="EC" id="2.7.13.3"/>
    </reaction>
</comment>
<dbReference type="PANTHER" id="PTHR45436">
    <property type="entry name" value="SENSOR HISTIDINE KINASE YKOH"/>
    <property type="match status" value="1"/>
</dbReference>
<dbReference type="FunFam" id="1.10.287.130:FF:000001">
    <property type="entry name" value="Two-component sensor histidine kinase"/>
    <property type="match status" value="1"/>
</dbReference>
<feature type="domain" description="Histidine kinase" evidence="10">
    <location>
        <begin position="276"/>
        <end position="496"/>
    </location>
</feature>
<dbReference type="SUPFAM" id="SSF47384">
    <property type="entry name" value="Homodimeric domain of signal transducing histidine kinase"/>
    <property type="match status" value="1"/>
</dbReference>
<dbReference type="RefSeq" id="WP_368646444.1">
    <property type="nucleotide sequence ID" value="NZ_CP158255.1"/>
</dbReference>
<dbReference type="GO" id="GO:0000155">
    <property type="term" value="F:phosphorelay sensor kinase activity"/>
    <property type="evidence" value="ECO:0007669"/>
    <property type="project" value="InterPro"/>
</dbReference>
<evidence type="ECO:0000313" key="11">
    <source>
        <dbReference type="EMBL" id="XDJ49005.1"/>
    </source>
</evidence>